<feature type="domain" description="Zn(2)-C6 fungal-type" evidence="6">
    <location>
        <begin position="42"/>
        <end position="71"/>
    </location>
</feature>
<dbReference type="GO" id="GO:0008270">
    <property type="term" value="F:zinc ion binding"/>
    <property type="evidence" value="ECO:0007669"/>
    <property type="project" value="InterPro"/>
</dbReference>
<name>A0A6A6DDN7_9PEZI</name>
<accession>A0A6A6DDN7</accession>
<dbReference type="SUPFAM" id="SSF57701">
    <property type="entry name" value="Zn2/Cys6 DNA-binding domain"/>
    <property type="match status" value="1"/>
</dbReference>
<keyword evidence="1" id="KW-0479">Metal-binding</keyword>
<dbReference type="AlphaFoldDB" id="A0A6A6DDN7"/>
<evidence type="ECO:0000259" key="6">
    <source>
        <dbReference type="PROSITE" id="PS50048"/>
    </source>
</evidence>
<reference evidence="7" key="1">
    <citation type="journal article" date="2020" name="Stud. Mycol.">
        <title>101 Dothideomycetes genomes: a test case for predicting lifestyles and emergence of pathogens.</title>
        <authorList>
            <person name="Haridas S."/>
            <person name="Albert R."/>
            <person name="Binder M."/>
            <person name="Bloem J."/>
            <person name="Labutti K."/>
            <person name="Salamov A."/>
            <person name="Andreopoulos B."/>
            <person name="Baker S."/>
            <person name="Barry K."/>
            <person name="Bills G."/>
            <person name="Bluhm B."/>
            <person name="Cannon C."/>
            <person name="Castanera R."/>
            <person name="Culley D."/>
            <person name="Daum C."/>
            <person name="Ezra D."/>
            <person name="Gonzalez J."/>
            <person name="Henrissat B."/>
            <person name="Kuo A."/>
            <person name="Liang C."/>
            <person name="Lipzen A."/>
            <person name="Lutzoni F."/>
            <person name="Magnuson J."/>
            <person name="Mondo S."/>
            <person name="Nolan M."/>
            <person name="Ohm R."/>
            <person name="Pangilinan J."/>
            <person name="Park H.-J."/>
            <person name="Ramirez L."/>
            <person name="Alfaro M."/>
            <person name="Sun H."/>
            <person name="Tritt A."/>
            <person name="Yoshinaga Y."/>
            <person name="Zwiers L.-H."/>
            <person name="Turgeon B."/>
            <person name="Goodwin S."/>
            <person name="Spatafora J."/>
            <person name="Crous P."/>
            <person name="Grigoriev I."/>
        </authorList>
    </citation>
    <scope>NUCLEOTIDE SEQUENCE</scope>
    <source>
        <strain evidence="7">CBS 207.26</strain>
    </source>
</reference>
<dbReference type="InterPro" id="IPR001138">
    <property type="entry name" value="Zn2Cys6_DnaBD"/>
</dbReference>
<proteinExistence type="predicted"/>
<evidence type="ECO:0000256" key="3">
    <source>
        <dbReference type="ARBA" id="ARBA00023015"/>
    </source>
</evidence>
<keyword evidence="4" id="KW-0804">Transcription</keyword>
<evidence type="ECO:0000256" key="4">
    <source>
        <dbReference type="ARBA" id="ARBA00023163"/>
    </source>
</evidence>
<protein>
    <recommendedName>
        <fullName evidence="6">Zn(2)-C6 fungal-type domain-containing protein</fullName>
    </recommendedName>
</protein>
<keyword evidence="3" id="KW-0805">Transcription regulation</keyword>
<keyword evidence="5" id="KW-0539">Nucleus</keyword>
<dbReference type="PROSITE" id="PS50048">
    <property type="entry name" value="ZN2_CY6_FUNGAL_2"/>
    <property type="match status" value="1"/>
</dbReference>
<dbReference type="PROSITE" id="PS00463">
    <property type="entry name" value="ZN2_CY6_FUNGAL_1"/>
    <property type="match status" value="1"/>
</dbReference>
<gene>
    <name evidence="7" type="ORF">K469DRAFT_55420</name>
</gene>
<evidence type="ECO:0000313" key="7">
    <source>
        <dbReference type="EMBL" id="KAF2175746.1"/>
    </source>
</evidence>
<dbReference type="GO" id="GO:0000981">
    <property type="term" value="F:DNA-binding transcription factor activity, RNA polymerase II-specific"/>
    <property type="evidence" value="ECO:0007669"/>
    <property type="project" value="InterPro"/>
</dbReference>
<dbReference type="EMBL" id="ML994726">
    <property type="protein sequence ID" value="KAF2175746.1"/>
    <property type="molecule type" value="Genomic_DNA"/>
</dbReference>
<dbReference type="PANTHER" id="PTHR47660">
    <property type="entry name" value="TRANSCRIPTION FACTOR WITH C2H2 AND ZN(2)-CYS(6) DNA BINDING DOMAIN (EUROFUNG)-RELATED-RELATED"/>
    <property type="match status" value="1"/>
</dbReference>
<keyword evidence="8" id="KW-1185">Reference proteome</keyword>
<dbReference type="InterPro" id="IPR036864">
    <property type="entry name" value="Zn2-C6_fun-type_DNA-bd_sf"/>
</dbReference>
<evidence type="ECO:0000256" key="1">
    <source>
        <dbReference type="ARBA" id="ARBA00022723"/>
    </source>
</evidence>
<dbReference type="PANTHER" id="PTHR47660:SF2">
    <property type="entry name" value="TRANSCRIPTION FACTOR WITH C2H2 AND ZN(2)-CYS(6) DNA BINDING DOMAIN (EUROFUNG)"/>
    <property type="match status" value="1"/>
</dbReference>
<keyword evidence="2" id="KW-0862">Zinc</keyword>
<organism evidence="7 8">
    <name type="scientific">Zopfia rhizophila CBS 207.26</name>
    <dbReference type="NCBI Taxonomy" id="1314779"/>
    <lineage>
        <taxon>Eukaryota</taxon>
        <taxon>Fungi</taxon>
        <taxon>Dikarya</taxon>
        <taxon>Ascomycota</taxon>
        <taxon>Pezizomycotina</taxon>
        <taxon>Dothideomycetes</taxon>
        <taxon>Dothideomycetes incertae sedis</taxon>
        <taxon>Zopfiaceae</taxon>
        <taxon>Zopfia</taxon>
    </lineage>
</organism>
<evidence type="ECO:0000256" key="2">
    <source>
        <dbReference type="ARBA" id="ARBA00022833"/>
    </source>
</evidence>
<sequence>MQEVMKMLDTLKRHAATHDQGSLRGKRKSSSIANLRTRVAQACRACAAAKVKCDTENTCRRCQKKDIACVRTPIGVHVQPVSRQEESMDKTPPVPRQMSHDAEIDIVPTCSMCTSGLGQTENWMYAADETTGSWRSEIPVSHPESFRRLPADSTSVDSHKSVFAELDAAPVYDLDWGDIEFPLSHTLPNFDDGGSVHLHGTHERLKSLTGWRGNWCRH</sequence>
<dbReference type="Gene3D" id="4.10.240.10">
    <property type="entry name" value="Zn(2)-C6 fungal-type DNA-binding domain"/>
    <property type="match status" value="1"/>
</dbReference>
<evidence type="ECO:0000313" key="8">
    <source>
        <dbReference type="Proteomes" id="UP000800200"/>
    </source>
</evidence>
<dbReference type="SMART" id="SM00066">
    <property type="entry name" value="GAL4"/>
    <property type="match status" value="1"/>
</dbReference>
<dbReference type="Proteomes" id="UP000800200">
    <property type="component" value="Unassembled WGS sequence"/>
</dbReference>
<evidence type="ECO:0000256" key="5">
    <source>
        <dbReference type="ARBA" id="ARBA00023242"/>
    </source>
</evidence>